<gene>
    <name evidence="1" type="ORF">KI809_07400</name>
</gene>
<evidence type="ECO:0000313" key="1">
    <source>
        <dbReference type="EMBL" id="MBT0664125.1"/>
    </source>
</evidence>
<dbReference type="Proteomes" id="UP000811899">
    <property type="component" value="Unassembled WGS sequence"/>
</dbReference>
<dbReference type="RefSeq" id="WP_214170890.1">
    <property type="nucleotide sequence ID" value="NZ_JAHCVJ010000002.1"/>
</dbReference>
<keyword evidence="2" id="KW-1185">Reference proteome</keyword>
<evidence type="ECO:0000313" key="2">
    <source>
        <dbReference type="Proteomes" id="UP000811899"/>
    </source>
</evidence>
<organism evidence="1 2">
    <name type="scientific">Geoanaerobacter pelophilus</name>
    <dbReference type="NCBI Taxonomy" id="60036"/>
    <lineage>
        <taxon>Bacteria</taxon>
        <taxon>Pseudomonadati</taxon>
        <taxon>Thermodesulfobacteriota</taxon>
        <taxon>Desulfuromonadia</taxon>
        <taxon>Geobacterales</taxon>
        <taxon>Geobacteraceae</taxon>
        <taxon>Geoanaerobacter</taxon>
    </lineage>
</organism>
<name>A0AAW4L2T6_9BACT</name>
<sequence>MASTVMAVPEPPLPSCPASPNCVSSQATDSHFIAPLALTGPPEAVMARLKEILGQRTDTKIIAADSTTIRVEFRTFLGFVDDGLFILDGPNSLIHWRSAARTGYWDLGKNRRRLEEIRQQFQR</sequence>
<dbReference type="InterPro" id="IPR010865">
    <property type="entry name" value="DUF1499"/>
</dbReference>
<protein>
    <submittedName>
        <fullName evidence="1">DUF1499 domain-containing protein</fullName>
    </submittedName>
</protein>
<dbReference type="PIRSF" id="PIRSF026426">
    <property type="entry name" value="DUF1499"/>
    <property type="match status" value="1"/>
</dbReference>
<dbReference type="Pfam" id="PF07386">
    <property type="entry name" value="DUF1499"/>
    <property type="match status" value="1"/>
</dbReference>
<dbReference type="EMBL" id="JAHCVJ010000002">
    <property type="protein sequence ID" value="MBT0664125.1"/>
    <property type="molecule type" value="Genomic_DNA"/>
</dbReference>
<dbReference type="PANTHER" id="PTHR34801">
    <property type="entry name" value="EXPRESSED PROTEIN"/>
    <property type="match status" value="1"/>
</dbReference>
<accession>A0AAW4L2T6</accession>
<comment type="caution">
    <text evidence="1">The sequence shown here is derived from an EMBL/GenBank/DDBJ whole genome shotgun (WGS) entry which is preliminary data.</text>
</comment>
<dbReference type="AlphaFoldDB" id="A0AAW4L2T6"/>
<proteinExistence type="predicted"/>
<reference evidence="1 2" key="1">
    <citation type="submission" date="2021-05" db="EMBL/GenBank/DDBJ databases">
        <title>The draft genome of Geobacter pelophilus DSM 12255.</title>
        <authorList>
            <person name="Xu Z."/>
            <person name="Masuda Y."/>
            <person name="Itoh H."/>
            <person name="Senoo K."/>
        </authorList>
    </citation>
    <scope>NUCLEOTIDE SEQUENCE [LARGE SCALE GENOMIC DNA]</scope>
    <source>
        <strain evidence="1 2">DSM 12255</strain>
    </source>
</reference>
<dbReference type="PANTHER" id="PTHR34801:SF6">
    <property type="entry name" value="SLL1620 PROTEIN"/>
    <property type="match status" value="1"/>
</dbReference>